<comment type="caution">
    <text evidence="1">The sequence shown here is derived from an EMBL/GenBank/DDBJ whole genome shotgun (WGS) entry which is preliminary data.</text>
</comment>
<dbReference type="AlphaFoldDB" id="A0AA38FN72"/>
<dbReference type="EMBL" id="JAHRHJ020000008">
    <property type="protein sequence ID" value="KAH9307186.1"/>
    <property type="molecule type" value="Genomic_DNA"/>
</dbReference>
<feature type="non-terminal residue" evidence="1">
    <location>
        <position position="60"/>
    </location>
</feature>
<gene>
    <name evidence="1" type="ORF">KI387_044401</name>
</gene>
<accession>A0AA38FN72</accession>
<dbReference type="Proteomes" id="UP000824469">
    <property type="component" value="Unassembled WGS sequence"/>
</dbReference>
<evidence type="ECO:0000313" key="2">
    <source>
        <dbReference type="Proteomes" id="UP000824469"/>
    </source>
</evidence>
<evidence type="ECO:0000313" key="1">
    <source>
        <dbReference type="EMBL" id="KAH9307186.1"/>
    </source>
</evidence>
<protein>
    <submittedName>
        <fullName evidence="1">Uncharacterized protein</fullName>
    </submittedName>
</protein>
<sequence length="60" mass="6793">MDGNESCGLEIGEASFPLLSGQDGMKMHGPWMEMERKRGVKEKRMKVELKIIKIVMKKGV</sequence>
<keyword evidence="2" id="KW-1185">Reference proteome</keyword>
<name>A0AA38FN72_TAXCH</name>
<reference evidence="1 2" key="1">
    <citation type="journal article" date="2021" name="Nat. Plants">
        <title>The Taxus genome provides insights into paclitaxel biosynthesis.</title>
        <authorList>
            <person name="Xiong X."/>
            <person name="Gou J."/>
            <person name="Liao Q."/>
            <person name="Li Y."/>
            <person name="Zhou Q."/>
            <person name="Bi G."/>
            <person name="Li C."/>
            <person name="Du R."/>
            <person name="Wang X."/>
            <person name="Sun T."/>
            <person name="Guo L."/>
            <person name="Liang H."/>
            <person name="Lu P."/>
            <person name="Wu Y."/>
            <person name="Zhang Z."/>
            <person name="Ro D.K."/>
            <person name="Shang Y."/>
            <person name="Huang S."/>
            <person name="Yan J."/>
        </authorList>
    </citation>
    <scope>NUCLEOTIDE SEQUENCE [LARGE SCALE GENOMIC DNA]</scope>
    <source>
        <strain evidence="1">Ta-2019</strain>
    </source>
</reference>
<proteinExistence type="predicted"/>
<organism evidence="1 2">
    <name type="scientific">Taxus chinensis</name>
    <name type="common">Chinese yew</name>
    <name type="synonym">Taxus wallichiana var. chinensis</name>
    <dbReference type="NCBI Taxonomy" id="29808"/>
    <lineage>
        <taxon>Eukaryota</taxon>
        <taxon>Viridiplantae</taxon>
        <taxon>Streptophyta</taxon>
        <taxon>Embryophyta</taxon>
        <taxon>Tracheophyta</taxon>
        <taxon>Spermatophyta</taxon>
        <taxon>Pinopsida</taxon>
        <taxon>Pinidae</taxon>
        <taxon>Conifers II</taxon>
        <taxon>Cupressales</taxon>
        <taxon>Taxaceae</taxon>
        <taxon>Taxus</taxon>
    </lineage>
</organism>